<keyword evidence="9" id="KW-1185">Reference proteome</keyword>
<proteinExistence type="inferred from homology"/>
<feature type="transmembrane region" description="Helical" evidence="6">
    <location>
        <begin position="90"/>
        <end position="112"/>
    </location>
</feature>
<keyword evidence="5 6" id="KW-0472">Membrane</keyword>
<organism evidence="8 9">
    <name type="scientific">Pseudobacteriovorax antillogorgiicola</name>
    <dbReference type="NCBI Taxonomy" id="1513793"/>
    <lineage>
        <taxon>Bacteria</taxon>
        <taxon>Pseudomonadati</taxon>
        <taxon>Bdellovibrionota</taxon>
        <taxon>Oligoflexia</taxon>
        <taxon>Oligoflexales</taxon>
        <taxon>Pseudobacteriovoracaceae</taxon>
        <taxon>Pseudobacteriovorax</taxon>
    </lineage>
</organism>
<keyword evidence="4 6" id="KW-1133">Transmembrane helix</keyword>
<feature type="transmembrane region" description="Helical" evidence="6">
    <location>
        <begin position="119"/>
        <end position="137"/>
    </location>
</feature>
<feature type="transmembrane region" description="Helical" evidence="6">
    <location>
        <begin position="149"/>
        <end position="172"/>
    </location>
</feature>
<dbReference type="OrthoDB" id="9790852at2"/>
<evidence type="ECO:0000256" key="3">
    <source>
        <dbReference type="ARBA" id="ARBA00022692"/>
    </source>
</evidence>
<dbReference type="Pfam" id="PF00892">
    <property type="entry name" value="EamA"/>
    <property type="match status" value="2"/>
</dbReference>
<feature type="transmembrane region" description="Helical" evidence="6">
    <location>
        <begin position="267"/>
        <end position="285"/>
    </location>
</feature>
<feature type="domain" description="EamA" evidence="7">
    <location>
        <begin position="151"/>
        <end position="283"/>
    </location>
</feature>
<dbReference type="InterPro" id="IPR037185">
    <property type="entry name" value="EmrE-like"/>
</dbReference>
<feature type="transmembrane region" description="Helical" evidence="6">
    <location>
        <begin position="184"/>
        <end position="204"/>
    </location>
</feature>
<sequence>MNSVKVYLILGLGVLTASQSANIIRIGDASPMAMTAWRLTLATIVLGVFGRVSLRKIFSQRSSLAWGIGAGIALALHFFTWIYAVQKTTVANATLLFGLNPIFVALLELIVFKRVMGRYFFFAVGASLLGLLAILKGEVSSFAIGSHDLVGLMSGLTSTLMFAIYFILGKVARSSFNTWEYTSVCYGTAALLSFLILAIVGLPLIEYSSSNWLCFVLLACFPTILGHTSFNYALNYVPASWVSAATLSEPVFAVIGAYFMWQENISWYHGLCFLFVLASFALLRLELRNTTKV</sequence>
<dbReference type="STRING" id="1513793.SAMN06296036_10573"/>
<evidence type="ECO:0000259" key="7">
    <source>
        <dbReference type="Pfam" id="PF00892"/>
    </source>
</evidence>
<gene>
    <name evidence="8" type="ORF">SAMN06296036_10573</name>
</gene>
<evidence type="ECO:0000256" key="2">
    <source>
        <dbReference type="ARBA" id="ARBA00007362"/>
    </source>
</evidence>
<keyword evidence="3 6" id="KW-0812">Transmembrane</keyword>
<evidence type="ECO:0000256" key="1">
    <source>
        <dbReference type="ARBA" id="ARBA00004141"/>
    </source>
</evidence>
<feature type="transmembrane region" description="Helical" evidence="6">
    <location>
        <begin position="36"/>
        <end position="52"/>
    </location>
</feature>
<dbReference type="InterPro" id="IPR000620">
    <property type="entry name" value="EamA_dom"/>
</dbReference>
<feature type="domain" description="EamA" evidence="7">
    <location>
        <begin position="13"/>
        <end position="135"/>
    </location>
</feature>
<feature type="transmembrane region" description="Helical" evidence="6">
    <location>
        <begin position="210"/>
        <end position="234"/>
    </location>
</feature>
<accession>A0A1Y6BI04</accession>
<evidence type="ECO:0000256" key="4">
    <source>
        <dbReference type="ARBA" id="ARBA00022989"/>
    </source>
</evidence>
<dbReference type="PANTHER" id="PTHR32322">
    <property type="entry name" value="INNER MEMBRANE TRANSPORTER"/>
    <property type="match status" value="1"/>
</dbReference>
<dbReference type="InterPro" id="IPR050638">
    <property type="entry name" value="AA-Vitamin_Transporters"/>
</dbReference>
<evidence type="ECO:0000256" key="5">
    <source>
        <dbReference type="ARBA" id="ARBA00023136"/>
    </source>
</evidence>
<comment type="similarity">
    <text evidence="2">Belongs to the EamA transporter family.</text>
</comment>
<comment type="subcellular location">
    <subcellularLocation>
        <location evidence="1">Membrane</location>
        <topology evidence="1">Multi-pass membrane protein</topology>
    </subcellularLocation>
</comment>
<dbReference type="Proteomes" id="UP000192907">
    <property type="component" value="Unassembled WGS sequence"/>
</dbReference>
<evidence type="ECO:0000313" key="8">
    <source>
        <dbReference type="EMBL" id="SMF11312.1"/>
    </source>
</evidence>
<reference evidence="9" key="1">
    <citation type="submission" date="2017-04" db="EMBL/GenBank/DDBJ databases">
        <authorList>
            <person name="Varghese N."/>
            <person name="Submissions S."/>
        </authorList>
    </citation>
    <scope>NUCLEOTIDE SEQUENCE [LARGE SCALE GENOMIC DNA]</scope>
    <source>
        <strain evidence="9">RKEM611</strain>
    </source>
</reference>
<evidence type="ECO:0000256" key="6">
    <source>
        <dbReference type="SAM" id="Phobius"/>
    </source>
</evidence>
<dbReference type="SUPFAM" id="SSF103481">
    <property type="entry name" value="Multidrug resistance efflux transporter EmrE"/>
    <property type="match status" value="2"/>
</dbReference>
<dbReference type="GO" id="GO:0016020">
    <property type="term" value="C:membrane"/>
    <property type="evidence" value="ECO:0007669"/>
    <property type="project" value="UniProtKB-SubCell"/>
</dbReference>
<feature type="transmembrane region" description="Helical" evidence="6">
    <location>
        <begin position="241"/>
        <end position="261"/>
    </location>
</feature>
<protein>
    <submittedName>
        <fullName evidence="8">Threonine/homoserine efflux transporter RhtA</fullName>
    </submittedName>
</protein>
<name>A0A1Y6BI04_9BACT</name>
<dbReference type="RefSeq" id="WP_132317543.1">
    <property type="nucleotide sequence ID" value="NZ_FWZT01000005.1"/>
</dbReference>
<dbReference type="AlphaFoldDB" id="A0A1Y6BI04"/>
<dbReference type="EMBL" id="FWZT01000005">
    <property type="protein sequence ID" value="SMF11312.1"/>
    <property type="molecule type" value="Genomic_DNA"/>
</dbReference>
<feature type="transmembrane region" description="Helical" evidence="6">
    <location>
        <begin position="64"/>
        <end position="84"/>
    </location>
</feature>
<evidence type="ECO:0000313" key="9">
    <source>
        <dbReference type="Proteomes" id="UP000192907"/>
    </source>
</evidence>
<dbReference type="PANTHER" id="PTHR32322:SF2">
    <property type="entry name" value="EAMA DOMAIN-CONTAINING PROTEIN"/>
    <property type="match status" value="1"/>
</dbReference>